<evidence type="ECO:0000313" key="2">
    <source>
        <dbReference type="RefSeq" id="XP_065658452.1"/>
    </source>
</evidence>
<sequence length="244" mass="28185">MFEEEAHEVDTMMVASLKNKISILSQPYQDFILKQPQILNLKKCIDKLDNQIKLVNDTVASAILNNQDGVEKIQSIFIPQFNSLNETKLEKVLECNALENESIFKKSEAPYIQQIEVILQKLKVQRQAYHGKCFIGNHVHKMLKKKSIFKLCNSVPLLVYKNGFSGTTFHEKSVEISSKYKQLFHKFSNCYNIFSSKNTMTIVELTQLESYVADLMQFYLAEWPLASVPPKLHMMEDHAISFLQ</sequence>
<name>A0ABM4C9X3_HYDVU</name>
<keyword evidence="1" id="KW-1185">Reference proteome</keyword>
<proteinExistence type="predicted"/>
<dbReference type="GeneID" id="136082964"/>
<accession>A0ABM4C9X3</accession>
<dbReference type="PANTHER" id="PTHR31424">
    <property type="entry name" value="PROTEIN CBG23806"/>
    <property type="match status" value="1"/>
</dbReference>
<dbReference type="Proteomes" id="UP001652625">
    <property type="component" value="Chromosome 08"/>
</dbReference>
<gene>
    <name evidence="2" type="primary">LOC136082964</name>
</gene>
<reference evidence="2" key="1">
    <citation type="submission" date="2025-08" db="UniProtKB">
        <authorList>
            <consortium name="RefSeq"/>
        </authorList>
    </citation>
    <scope>IDENTIFICATION</scope>
</reference>
<organism evidence="1 2">
    <name type="scientific">Hydra vulgaris</name>
    <name type="common">Hydra</name>
    <name type="synonym">Hydra attenuata</name>
    <dbReference type="NCBI Taxonomy" id="6087"/>
    <lineage>
        <taxon>Eukaryota</taxon>
        <taxon>Metazoa</taxon>
        <taxon>Cnidaria</taxon>
        <taxon>Hydrozoa</taxon>
        <taxon>Hydroidolina</taxon>
        <taxon>Anthoathecata</taxon>
        <taxon>Aplanulata</taxon>
        <taxon>Hydridae</taxon>
        <taxon>Hydra</taxon>
    </lineage>
</organism>
<dbReference type="RefSeq" id="XP_065658452.1">
    <property type="nucleotide sequence ID" value="XM_065802380.1"/>
</dbReference>
<protein>
    <submittedName>
        <fullName evidence="2">Uncharacterized protein LOC136082964</fullName>
    </submittedName>
</protein>
<evidence type="ECO:0000313" key="1">
    <source>
        <dbReference type="Proteomes" id="UP001652625"/>
    </source>
</evidence>